<dbReference type="Pfam" id="PF14111">
    <property type="entry name" value="DUF4283"/>
    <property type="match status" value="1"/>
</dbReference>
<evidence type="ECO:0000259" key="2">
    <source>
        <dbReference type="Pfam" id="PF14111"/>
    </source>
</evidence>
<dbReference type="AlphaFoldDB" id="A0A1Q3DJ49"/>
<organism evidence="3 4">
    <name type="scientific">Cephalotus follicularis</name>
    <name type="common">Albany pitcher plant</name>
    <dbReference type="NCBI Taxonomy" id="3775"/>
    <lineage>
        <taxon>Eukaryota</taxon>
        <taxon>Viridiplantae</taxon>
        <taxon>Streptophyta</taxon>
        <taxon>Embryophyta</taxon>
        <taxon>Tracheophyta</taxon>
        <taxon>Spermatophyta</taxon>
        <taxon>Magnoliopsida</taxon>
        <taxon>eudicotyledons</taxon>
        <taxon>Gunneridae</taxon>
        <taxon>Pentapetalae</taxon>
        <taxon>rosids</taxon>
        <taxon>fabids</taxon>
        <taxon>Oxalidales</taxon>
        <taxon>Cephalotaceae</taxon>
        <taxon>Cephalotus</taxon>
    </lineage>
</organism>
<protein>
    <submittedName>
        <fullName evidence="3">DUF4283 domain-containing protein</fullName>
    </submittedName>
</protein>
<dbReference type="PANTHER" id="PTHR31286">
    <property type="entry name" value="GLYCINE-RICH CELL WALL STRUCTURAL PROTEIN 1.8-LIKE"/>
    <property type="match status" value="1"/>
</dbReference>
<dbReference type="Proteomes" id="UP000187406">
    <property type="component" value="Unassembled WGS sequence"/>
</dbReference>
<dbReference type="PANTHER" id="PTHR31286:SF165">
    <property type="entry name" value="DUF4283 DOMAIN-CONTAINING PROTEIN"/>
    <property type="match status" value="1"/>
</dbReference>
<proteinExistence type="predicted"/>
<evidence type="ECO:0000256" key="1">
    <source>
        <dbReference type="SAM" id="MobiDB-lite"/>
    </source>
</evidence>
<sequence>MDGGIGSSWSDGFVAKAEALARVVEHQEVLNRAQSIYDSTKGSPVLNVQELDVPPLPSKSGKLASKNTSSSNSSPNTHDAVPPKTWKNLFSSSSNPDSALHFFEPMIVDGIPRAKPPPEVCAKGAMQWEHTLVAFLVGKKLPAIKVKEALHRKWGQVGTFSFHTVSNGVFLIKFENGHARDWVMDNGPWDIWGYHIALRKWTKDMSLRLKECRSIPVWVKLSNVPVHLWSNVGLSYIASVLGRPLFMDAPTTRRQNLTFARICVNMLATSSFPTANNLDMDDGTSTVVDVEYPWKPQACSLSKVFDHSNKSCPKAARREWLPKPVVQASRTPGDAEGWITIKRKNSIPLNAIPEGDSHREKENQSRRDEQSHPQQAPKTPIKVGEFPSTADKNREPTSASPEINPLGLKVVNIDGGSNMMDNNRGKAICKDLPLVGCTSRSNKKKKKKGLNGGGVGMHISSND</sequence>
<feature type="compositionally biased region" description="Low complexity" evidence="1">
    <location>
        <begin position="65"/>
        <end position="77"/>
    </location>
</feature>
<dbReference type="InterPro" id="IPR040256">
    <property type="entry name" value="At4g02000-like"/>
</dbReference>
<dbReference type="OrthoDB" id="1939300at2759"/>
<reference evidence="4" key="1">
    <citation type="submission" date="2016-04" db="EMBL/GenBank/DDBJ databases">
        <title>Cephalotus genome sequencing.</title>
        <authorList>
            <person name="Fukushima K."/>
            <person name="Hasebe M."/>
            <person name="Fang X."/>
        </authorList>
    </citation>
    <scope>NUCLEOTIDE SEQUENCE [LARGE SCALE GENOMIC DNA]</scope>
    <source>
        <strain evidence="4">cv. St1</strain>
    </source>
</reference>
<dbReference type="InterPro" id="IPR025558">
    <property type="entry name" value="DUF4283"/>
</dbReference>
<feature type="region of interest" description="Disordered" evidence="1">
    <location>
        <begin position="50"/>
        <end position="88"/>
    </location>
</feature>
<feature type="region of interest" description="Disordered" evidence="1">
    <location>
        <begin position="347"/>
        <end position="403"/>
    </location>
</feature>
<keyword evidence="4" id="KW-1185">Reference proteome</keyword>
<feature type="domain" description="DUF4283" evidence="2">
    <location>
        <begin position="127"/>
        <end position="206"/>
    </location>
</feature>
<gene>
    <name evidence="3" type="ORF">CFOL_v3_35818</name>
</gene>
<evidence type="ECO:0000313" key="3">
    <source>
        <dbReference type="EMBL" id="GAV92439.1"/>
    </source>
</evidence>
<accession>A0A1Q3DJ49</accession>
<name>A0A1Q3DJ49_CEPFO</name>
<feature type="region of interest" description="Disordered" evidence="1">
    <location>
        <begin position="440"/>
        <end position="463"/>
    </location>
</feature>
<dbReference type="InParanoid" id="A0A1Q3DJ49"/>
<feature type="compositionally biased region" description="Basic and acidic residues" evidence="1">
    <location>
        <begin position="355"/>
        <end position="371"/>
    </location>
</feature>
<evidence type="ECO:0000313" key="4">
    <source>
        <dbReference type="Proteomes" id="UP000187406"/>
    </source>
</evidence>
<comment type="caution">
    <text evidence="3">The sequence shown here is derived from an EMBL/GenBank/DDBJ whole genome shotgun (WGS) entry which is preliminary data.</text>
</comment>
<dbReference type="EMBL" id="BDDD01009890">
    <property type="protein sequence ID" value="GAV92439.1"/>
    <property type="molecule type" value="Genomic_DNA"/>
</dbReference>